<dbReference type="PROSITE" id="PS50174">
    <property type="entry name" value="G_PATCH"/>
    <property type="match status" value="1"/>
</dbReference>
<dbReference type="InterPro" id="IPR000467">
    <property type="entry name" value="G_patch_dom"/>
</dbReference>
<evidence type="ECO:0008006" key="6">
    <source>
        <dbReference type="Google" id="ProtNLM"/>
    </source>
</evidence>
<gene>
    <name evidence="4" type="ORF">ONB1V03_LOCUS15755</name>
</gene>
<dbReference type="SMART" id="SM00240">
    <property type="entry name" value="FHA"/>
    <property type="match status" value="1"/>
</dbReference>
<feature type="domain" description="FHA" evidence="2">
    <location>
        <begin position="239"/>
        <end position="290"/>
    </location>
</feature>
<organism evidence="4">
    <name type="scientific">Oppiella nova</name>
    <dbReference type="NCBI Taxonomy" id="334625"/>
    <lineage>
        <taxon>Eukaryota</taxon>
        <taxon>Metazoa</taxon>
        <taxon>Ecdysozoa</taxon>
        <taxon>Arthropoda</taxon>
        <taxon>Chelicerata</taxon>
        <taxon>Arachnida</taxon>
        <taxon>Acari</taxon>
        <taxon>Acariformes</taxon>
        <taxon>Sarcoptiformes</taxon>
        <taxon>Oribatida</taxon>
        <taxon>Brachypylina</taxon>
        <taxon>Oppioidea</taxon>
        <taxon>Oppiidae</taxon>
        <taxon>Oppiella</taxon>
    </lineage>
</organism>
<evidence type="ECO:0000313" key="4">
    <source>
        <dbReference type="EMBL" id="CAD7659159.1"/>
    </source>
</evidence>
<dbReference type="InterPro" id="IPR008984">
    <property type="entry name" value="SMAD_FHA_dom_sf"/>
</dbReference>
<evidence type="ECO:0000313" key="5">
    <source>
        <dbReference type="Proteomes" id="UP000728032"/>
    </source>
</evidence>
<feature type="compositionally biased region" description="Basic and acidic residues" evidence="1">
    <location>
        <begin position="386"/>
        <end position="403"/>
    </location>
</feature>
<dbReference type="Pfam" id="PF01585">
    <property type="entry name" value="G-patch"/>
    <property type="match status" value="1"/>
</dbReference>
<dbReference type="Pfam" id="PF00498">
    <property type="entry name" value="FHA"/>
    <property type="match status" value="1"/>
</dbReference>
<accession>A0A7R9MH62</accession>
<evidence type="ECO:0000259" key="2">
    <source>
        <dbReference type="PROSITE" id="PS50006"/>
    </source>
</evidence>
<feature type="region of interest" description="Disordered" evidence="1">
    <location>
        <begin position="437"/>
        <end position="465"/>
    </location>
</feature>
<dbReference type="InterPro" id="IPR041591">
    <property type="entry name" value="OCRE"/>
</dbReference>
<dbReference type="PANTHER" id="PTHR23106:SF24">
    <property type="entry name" value="ANGIOGENIC FACTOR WITH G PATCH AND FHA DOMAINS 1"/>
    <property type="match status" value="1"/>
</dbReference>
<dbReference type="GO" id="GO:0003676">
    <property type="term" value="F:nucleic acid binding"/>
    <property type="evidence" value="ECO:0007669"/>
    <property type="project" value="InterPro"/>
</dbReference>
<dbReference type="AlphaFoldDB" id="A0A7R9MH62"/>
<feature type="domain" description="G-patch" evidence="3">
    <location>
        <begin position="418"/>
        <end position="450"/>
    </location>
</feature>
<sequence length="465" mass="52835">MDPHEDKPLVSHNDIESHGNDKQLIERLLREKEISTKYNNDLRHELSILSAKLHLHQKVITKDTISVETQTELSLMSPYVTNNSSVCGKCCHAITSCGDVNSDVINDWKQNSETKNTRISDLVRETAQEVVTNNDFQNDYVYDQKSKTYYSRSSGWYYYPDSSLFYDPNTKNYYKYDFDKKVYNFYSSLKQMDKKRQTMNKTSKTSKSEVSPPLMRMIVKQSSSLEIGSLLQVVSCMGAKVGNDSSCDVWITDESVSRSHAEIRYDYNDNNYMIKDLNSTNGTFINGNKIESNCSTIVSHSSEISFGKCVLLVHIHNGKDVTCDRCEPGLVIANLKSSHQNSSNLYEQSDKEKDRKKQLKSLKKKYGLKDNDFCEPKVPIITNSNYKDRAERRRVEKGSDNPYEKTAAGTTLDSALSKSNKGFQMLEKMGWTSGQALGKHENGITEPVNVINGNNKPQPLPQKNS</sequence>
<dbReference type="SMART" id="SM00443">
    <property type="entry name" value="G_patch"/>
    <property type="match status" value="1"/>
</dbReference>
<name>A0A7R9MH62_9ACAR</name>
<dbReference type="EMBL" id="CAJPVJ010016692">
    <property type="protein sequence ID" value="CAG2176321.1"/>
    <property type="molecule type" value="Genomic_DNA"/>
</dbReference>
<evidence type="ECO:0000259" key="3">
    <source>
        <dbReference type="PROSITE" id="PS50174"/>
    </source>
</evidence>
<protein>
    <recommendedName>
        <fullName evidence="6">Angiogenic factor with G patch and FHA domains 1</fullName>
    </recommendedName>
</protein>
<dbReference type="Gene3D" id="2.60.200.20">
    <property type="match status" value="1"/>
</dbReference>
<dbReference type="Proteomes" id="UP000728032">
    <property type="component" value="Unassembled WGS sequence"/>
</dbReference>
<dbReference type="EMBL" id="OC931517">
    <property type="protein sequence ID" value="CAD7659159.1"/>
    <property type="molecule type" value="Genomic_DNA"/>
</dbReference>
<dbReference type="InterPro" id="IPR000253">
    <property type="entry name" value="FHA_dom"/>
</dbReference>
<feature type="region of interest" description="Disordered" evidence="1">
    <location>
        <begin position="385"/>
        <end position="409"/>
    </location>
</feature>
<dbReference type="Pfam" id="PF17780">
    <property type="entry name" value="OCRE"/>
    <property type="match status" value="1"/>
</dbReference>
<feature type="compositionally biased region" description="Polar residues" evidence="1">
    <location>
        <begin position="451"/>
        <end position="465"/>
    </location>
</feature>
<reference evidence="4" key="1">
    <citation type="submission" date="2020-11" db="EMBL/GenBank/DDBJ databases">
        <authorList>
            <person name="Tran Van P."/>
        </authorList>
    </citation>
    <scope>NUCLEOTIDE SEQUENCE</scope>
</reference>
<dbReference type="PROSITE" id="PS50006">
    <property type="entry name" value="FHA_DOMAIN"/>
    <property type="match status" value="1"/>
</dbReference>
<dbReference type="OrthoDB" id="2538319at2759"/>
<dbReference type="InterPro" id="IPR053027">
    <property type="entry name" value="AGGF1"/>
</dbReference>
<keyword evidence="5" id="KW-1185">Reference proteome</keyword>
<dbReference type="PANTHER" id="PTHR23106">
    <property type="entry name" value="ANGIOGENIC FACTOR WITH G PATCH AND FHA DOMAINS 1"/>
    <property type="match status" value="1"/>
</dbReference>
<dbReference type="SUPFAM" id="SSF49879">
    <property type="entry name" value="SMAD/FHA domain"/>
    <property type="match status" value="1"/>
</dbReference>
<evidence type="ECO:0000256" key="1">
    <source>
        <dbReference type="SAM" id="MobiDB-lite"/>
    </source>
</evidence>
<proteinExistence type="predicted"/>